<sequence>MSHPRYTTQKPLSVHITPTYLPYTSLLSTSPFIRNPSTHPKKKKHKSAHHLQTPHPNPLLHPHHT</sequence>
<name>G2YDZ6_BOTF4</name>
<dbReference type="Proteomes" id="UP000008177">
    <property type="component" value="Unplaced contigs"/>
</dbReference>
<feature type="compositionally biased region" description="Basic residues" evidence="1">
    <location>
        <begin position="39"/>
        <end position="49"/>
    </location>
</feature>
<protein>
    <submittedName>
        <fullName evidence="2">Uncharacterized protein</fullName>
    </submittedName>
</protein>
<proteinExistence type="predicted"/>
<dbReference type="InParanoid" id="G2YDZ6"/>
<dbReference type="AlphaFoldDB" id="G2YDZ6"/>
<dbReference type="HOGENOM" id="CLU_2849429_0_0_1"/>
<evidence type="ECO:0000313" key="2">
    <source>
        <dbReference type="EMBL" id="CCD49994.1"/>
    </source>
</evidence>
<accession>G2YDZ6</accession>
<evidence type="ECO:0000256" key="1">
    <source>
        <dbReference type="SAM" id="MobiDB-lite"/>
    </source>
</evidence>
<evidence type="ECO:0000313" key="3">
    <source>
        <dbReference type="Proteomes" id="UP000008177"/>
    </source>
</evidence>
<organism evidence="2 3">
    <name type="scientific">Botryotinia fuckeliana (strain T4)</name>
    <name type="common">Noble rot fungus</name>
    <name type="synonym">Botrytis cinerea</name>
    <dbReference type="NCBI Taxonomy" id="999810"/>
    <lineage>
        <taxon>Eukaryota</taxon>
        <taxon>Fungi</taxon>
        <taxon>Dikarya</taxon>
        <taxon>Ascomycota</taxon>
        <taxon>Pezizomycotina</taxon>
        <taxon>Leotiomycetes</taxon>
        <taxon>Helotiales</taxon>
        <taxon>Sclerotiniaceae</taxon>
        <taxon>Botrytis</taxon>
    </lineage>
</organism>
<reference evidence="3" key="1">
    <citation type="journal article" date="2011" name="PLoS Genet.">
        <title>Genomic analysis of the necrotrophic fungal pathogens Sclerotinia sclerotiorum and Botrytis cinerea.</title>
        <authorList>
            <person name="Amselem J."/>
            <person name="Cuomo C.A."/>
            <person name="van Kan J.A."/>
            <person name="Viaud M."/>
            <person name="Benito E.P."/>
            <person name="Couloux A."/>
            <person name="Coutinho P.M."/>
            <person name="de Vries R.P."/>
            <person name="Dyer P.S."/>
            <person name="Fillinger S."/>
            <person name="Fournier E."/>
            <person name="Gout L."/>
            <person name="Hahn M."/>
            <person name="Kohn L."/>
            <person name="Lapalu N."/>
            <person name="Plummer K.M."/>
            <person name="Pradier J.M."/>
            <person name="Quevillon E."/>
            <person name="Sharon A."/>
            <person name="Simon A."/>
            <person name="ten Have A."/>
            <person name="Tudzynski B."/>
            <person name="Tudzynski P."/>
            <person name="Wincker P."/>
            <person name="Andrew M."/>
            <person name="Anthouard V."/>
            <person name="Beever R.E."/>
            <person name="Beffa R."/>
            <person name="Benoit I."/>
            <person name="Bouzid O."/>
            <person name="Brault B."/>
            <person name="Chen Z."/>
            <person name="Choquer M."/>
            <person name="Collemare J."/>
            <person name="Cotton P."/>
            <person name="Danchin E.G."/>
            <person name="Da Silva C."/>
            <person name="Gautier A."/>
            <person name="Giraud C."/>
            <person name="Giraud T."/>
            <person name="Gonzalez C."/>
            <person name="Grossetete S."/>
            <person name="Guldener U."/>
            <person name="Henrissat B."/>
            <person name="Howlett B.J."/>
            <person name="Kodira C."/>
            <person name="Kretschmer M."/>
            <person name="Lappartient A."/>
            <person name="Leroch M."/>
            <person name="Levis C."/>
            <person name="Mauceli E."/>
            <person name="Neuveglise C."/>
            <person name="Oeser B."/>
            <person name="Pearson M."/>
            <person name="Poulain J."/>
            <person name="Poussereau N."/>
            <person name="Quesneville H."/>
            <person name="Rascle C."/>
            <person name="Schumacher J."/>
            <person name="Segurens B."/>
            <person name="Sexton A."/>
            <person name="Silva E."/>
            <person name="Sirven C."/>
            <person name="Soanes D.M."/>
            <person name="Talbot N.J."/>
            <person name="Templeton M."/>
            <person name="Yandava C."/>
            <person name="Yarden O."/>
            <person name="Zeng Q."/>
            <person name="Rollins J.A."/>
            <person name="Lebrun M.H."/>
            <person name="Dickman M."/>
        </authorList>
    </citation>
    <scope>NUCLEOTIDE SEQUENCE [LARGE SCALE GENOMIC DNA]</scope>
    <source>
        <strain evidence="3">T4</strain>
    </source>
</reference>
<feature type="compositionally biased region" description="Low complexity" evidence="1">
    <location>
        <begin position="50"/>
        <end position="65"/>
    </location>
</feature>
<feature type="region of interest" description="Disordered" evidence="1">
    <location>
        <begin position="32"/>
        <end position="65"/>
    </location>
</feature>
<dbReference type="EMBL" id="FQ790322">
    <property type="protein sequence ID" value="CCD49994.1"/>
    <property type="molecule type" value="Genomic_DNA"/>
</dbReference>
<gene>
    <name evidence="2" type="ORF">BofuT4_uP092660.1</name>
</gene>